<name>A0ABP0UHR4_9BRYO</name>
<dbReference type="PANTHER" id="PTHR20863:SF28">
    <property type="entry name" value="ACYL CARRIER PROTEIN, MITOCHONDRIAL"/>
    <property type="match status" value="1"/>
</dbReference>
<evidence type="ECO:0000256" key="5">
    <source>
        <dbReference type="ARBA" id="ARBA00022450"/>
    </source>
</evidence>
<keyword evidence="8" id="KW-0276">Fatty acid metabolism</keyword>
<dbReference type="Proteomes" id="UP001497512">
    <property type="component" value="Chromosome 3"/>
</dbReference>
<keyword evidence="4" id="KW-0813">Transport</keyword>
<feature type="domain" description="Carrier" evidence="15">
    <location>
        <begin position="58"/>
        <end position="132"/>
    </location>
</feature>
<comment type="similarity">
    <text evidence="3">Belongs to the acyl carrier protein (ACP) family.</text>
</comment>
<dbReference type="NCBIfam" id="NF002148">
    <property type="entry name" value="PRK00982.1-2"/>
    <property type="match status" value="1"/>
</dbReference>
<dbReference type="EMBL" id="OZ019895">
    <property type="protein sequence ID" value="CAK9220543.1"/>
    <property type="molecule type" value="Genomic_DNA"/>
</dbReference>
<protein>
    <recommendedName>
        <fullName evidence="14">Acyl carrier protein</fullName>
    </recommendedName>
</protein>
<evidence type="ECO:0000313" key="16">
    <source>
        <dbReference type="EMBL" id="CAK9220543.1"/>
    </source>
</evidence>
<dbReference type="PANTHER" id="PTHR20863">
    <property type="entry name" value="ACYL CARRIER PROTEIN"/>
    <property type="match status" value="1"/>
</dbReference>
<evidence type="ECO:0000256" key="14">
    <source>
        <dbReference type="RuleBase" id="RU000722"/>
    </source>
</evidence>
<dbReference type="InterPro" id="IPR003231">
    <property type="entry name" value="ACP"/>
</dbReference>
<dbReference type="InterPro" id="IPR006162">
    <property type="entry name" value="Ppantetheine_attach_site"/>
</dbReference>
<comment type="subcellular location">
    <subcellularLocation>
        <location evidence="2">Mitochondrion</location>
    </subcellularLocation>
</comment>
<evidence type="ECO:0000256" key="1">
    <source>
        <dbReference type="ARBA" id="ARBA00003180"/>
    </source>
</evidence>
<evidence type="ECO:0000256" key="13">
    <source>
        <dbReference type="ARBA" id="ARBA00023160"/>
    </source>
</evidence>
<dbReference type="SMART" id="SM00823">
    <property type="entry name" value="PKS_PP"/>
    <property type="match status" value="1"/>
</dbReference>
<keyword evidence="10" id="KW-0249">Electron transport</keyword>
<keyword evidence="5 14" id="KW-0596">Phosphopantetheine</keyword>
<dbReference type="PROSITE" id="PS50075">
    <property type="entry name" value="CARRIER"/>
    <property type="match status" value="1"/>
</dbReference>
<dbReference type="InterPro" id="IPR009081">
    <property type="entry name" value="PP-bd_ACP"/>
</dbReference>
<comment type="function">
    <text evidence="1 14">Carrier of the growing fatty acid chain in fatty acid biosynthesis.</text>
</comment>
<evidence type="ECO:0000256" key="7">
    <source>
        <dbReference type="ARBA" id="ARBA00022553"/>
    </source>
</evidence>
<evidence type="ECO:0000256" key="10">
    <source>
        <dbReference type="ARBA" id="ARBA00022982"/>
    </source>
</evidence>
<dbReference type="NCBIfam" id="TIGR00517">
    <property type="entry name" value="acyl_carrier"/>
    <property type="match status" value="1"/>
</dbReference>
<evidence type="ECO:0000313" key="17">
    <source>
        <dbReference type="Proteomes" id="UP001497512"/>
    </source>
</evidence>
<evidence type="ECO:0000256" key="9">
    <source>
        <dbReference type="ARBA" id="ARBA00022946"/>
    </source>
</evidence>
<keyword evidence="17" id="KW-1185">Reference proteome</keyword>
<dbReference type="SUPFAM" id="SSF47336">
    <property type="entry name" value="ACP-like"/>
    <property type="match status" value="1"/>
</dbReference>
<dbReference type="InterPro" id="IPR020806">
    <property type="entry name" value="PKS_PP-bd"/>
</dbReference>
<evidence type="ECO:0000256" key="4">
    <source>
        <dbReference type="ARBA" id="ARBA00022448"/>
    </source>
</evidence>
<reference evidence="16" key="1">
    <citation type="submission" date="2024-02" db="EMBL/GenBank/DDBJ databases">
        <authorList>
            <consortium name="ELIXIR-Norway"/>
            <consortium name="Elixir Norway"/>
        </authorList>
    </citation>
    <scope>NUCLEOTIDE SEQUENCE</scope>
</reference>
<keyword evidence="9" id="KW-0809">Transit peptide</keyword>
<keyword evidence="6 14" id="KW-0444">Lipid biosynthesis</keyword>
<evidence type="ECO:0000256" key="8">
    <source>
        <dbReference type="ARBA" id="ARBA00022832"/>
    </source>
</evidence>
<dbReference type="InterPro" id="IPR036736">
    <property type="entry name" value="ACP-like_sf"/>
</dbReference>
<proteinExistence type="inferred from homology"/>
<evidence type="ECO:0000256" key="6">
    <source>
        <dbReference type="ARBA" id="ARBA00022516"/>
    </source>
</evidence>
<keyword evidence="11" id="KW-0443">Lipid metabolism</keyword>
<accession>A0ABP0UHR4</accession>
<evidence type="ECO:0000259" key="15">
    <source>
        <dbReference type="PROSITE" id="PS50075"/>
    </source>
</evidence>
<keyword evidence="13 14" id="KW-0275">Fatty acid biosynthesis</keyword>
<evidence type="ECO:0000256" key="2">
    <source>
        <dbReference type="ARBA" id="ARBA00004173"/>
    </source>
</evidence>
<evidence type="ECO:0000256" key="3">
    <source>
        <dbReference type="ARBA" id="ARBA00010930"/>
    </source>
</evidence>
<evidence type="ECO:0000256" key="11">
    <source>
        <dbReference type="ARBA" id="ARBA00023098"/>
    </source>
</evidence>
<organism evidence="16 17">
    <name type="scientific">Sphagnum troendelagicum</name>
    <dbReference type="NCBI Taxonomy" id="128251"/>
    <lineage>
        <taxon>Eukaryota</taxon>
        <taxon>Viridiplantae</taxon>
        <taxon>Streptophyta</taxon>
        <taxon>Embryophyta</taxon>
        <taxon>Bryophyta</taxon>
        <taxon>Sphagnophytina</taxon>
        <taxon>Sphagnopsida</taxon>
        <taxon>Sphagnales</taxon>
        <taxon>Sphagnaceae</taxon>
        <taxon>Sphagnum</taxon>
    </lineage>
</organism>
<dbReference type="PROSITE" id="PS00012">
    <property type="entry name" value="PHOSPHOPANTETHEINE"/>
    <property type="match status" value="1"/>
</dbReference>
<dbReference type="Pfam" id="PF00550">
    <property type="entry name" value="PP-binding"/>
    <property type="match status" value="1"/>
</dbReference>
<sequence>MMKHAVRIVQSRILQQLRLGVQLDTYVNASVVVPATRWCSKRMYSEEAHASSTHLDRGNVVARVLNAVRTHQKVDSTKVTQSASFQELGLDSLDTVELVMAIEEEFAVEIPDAEADKISSCSQAIEYIATHPCAK</sequence>
<dbReference type="HAMAP" id="MF_01217">
    <property type="entry name" value="Acyl_carrier"/>
    <property type="match status" value="1"/>
</dbReference>
<keyword evidence="12" id="KW-0496">Mitochondrion</keyword>
<gene>
    <name evidence="16" type="ORF">CSSPTR1EN2_LOCUS15509</name>
</gene>
<evidence type="ECO:0000256" key="12">
    <source>
        <dbReference type="ARBA" id="ARBA00023128"/>
    </source>
</evidence>
<dbReference type="Gene3D" id="1.10.1200.10">
    <property type="entry name" value="ACP-like"/>
    <property type="match status" value="1"/>
</dbReference>
<keyword evidence="7" id="KW-0597">Phosphoprotein</keyword>